<dbReference type="GO" id="GO:0032273">
    <property type="term" value="P:positive regulation of protein polymerization"/>
    <property type="evidence" value="ECO:0007669"/>
    <property type="project" value="TreeGrafter"/>
</dbReference>
<dbReference type="PANTHER" id="PTHR12932:SF9">
    <property type="entry name" value="TUBULIN POLYMERIZATION-PROMOTING PROTEIN HOMOLOG"/>
    <property type="match status" value="1"/>
</dbReference>
<evidence type="ECO:0000313" key="3">
    <source>
        <dbReference type="EMBL" id="GBL92188.1"/>
    </source>
</evidence>
<dbReference type="OrthoDB" id="548799at2759"/>
<protein>
    <submittedName>
        <fullName evidence="3">TPPP family protein CG45057</fullName>
    </submittedName>
</protein>
<accession>A0A4Y2BJG9</accession>
<evidence type="ECO:0000256" key="2">
    <source>
        <dbReference type="SAM" id="MobiDB-lite"/>
    </source>
</evidence>
<feature type="compositionally biased region" description="Low complexity" evidence="2">
    <location>
        <begin position="8"/>
        <end position="19"/>
    </location>
</feature>
<dbReference type="GO" id="GO:0005874">
    <property type="term" value="C:microtubule"/>
    <property type="evidence" value="ECO:0007669"/>
    <property type="project" value="TreeGrafter"/>
</dbReference>
<dbReference type="PANTHER" id="PTHR12932">
    <property type="entry name" value="P25 ALPHA-RELATED"/>
    <property type="match status" value="1"/>
</dbReference>
<feature type="compositionally biased region" description="Polar residues" evidence="2">
    <location>
        <begin position="20"/>
        <end position="32"/>
    </location>
</feature>
<keyword evidence="4" id="KW-1185">Reference proteome</keyword>
<dbReference type="Pfam" id="PF05517">
    <property type="entry name" value="p25-alpha"/>
    <property type="match status" value="1"/>
</dbReference>
<dbReference type="GO" id="GO:0015631">
    <property type="term" value="F:tubulin binding"/>
    <property type="evidence" value="ECO:0007669"/>
    <property type="project" value="InterPro"/>
</dbReference>
<reference evidence="3 4" key="1">
    <citation type="journal article" date="2019" name="Sci. Rep.">
        <title>Orb-weaving spider Araneus ventricosus genome elucidates the spidroin gene catalogue.</title>
        <authorList>
            <person name="Kono N."/>
            <person name="Nakamura H."/>
            <person name="Ohtoshi R."/>
            <person name="Moran D.A.P."/>
            <person name="Shinohara A."/>
            <person name="Yoshida Y."/>
            <person name="Fujiwara M."/>
            <person name="Mori M."/>
            <person name="Tomita M."/>
            <person name="Arakawa K."/>
        </authorList>
    </citation>
    <scope>NUCLEOTIDE SEQUENCE [LARGE SCALE GENOMIC DNA]</scope>
</reference>
<organism evidence="3 4">
    <name type="scientific">Araneus ventricosus</name>
    <name type="common">Orbweaver spider</name>
    <name type="synonym">Epeira ventricosa</name>
    <dbReference type="NCBI Taxonomy" id="182803"/>
    <lineage>
        <taxon>Eukaryota</taxon>
        <taxon>Metazoa</taxon>
        <taxon>Ecdysozoa</taxon>
        <taxon>Arthropoda</taxon>
        <taxon>Chelicerata</taxon>
        <taxon>Arachnida</taxon>
        <taxon>Araneae</taxon>
        <taxon>Araneomorphae</taxon>
        <taxon>Entelegynae</taxon>
        <taxon>Araneoidea</taxon>
        <taxon>Araneidae</taxon>
        <taxon>Araneus</taxon>
    </lineage>
</organism>
<feature type="region of interest" description="Disordered" evidence="2">
    <location>
        <begin position="1"/>
        <end position="35"/>
    </location>
</feature>
<name>A0A4Y2BJG9_ARAVE</name>
<evidence type="ECO:0000313" key="4">
    <source>
        <dbReference type="Proteomes" id="UP000499080"/>
    </source>
</evidence>
<dbReference type="GO" id="GO:0046785">
    <property type="term" value="P:microtubule polymerization"/>
    <property type="evidence" value="ECO:0007669"/>
    <property type="project" value="InterPro"/>
</dbReference>
<feature type="compositionally biased region" description="Basic and acidic residues" evidence="2">
    <location>
        <begin position="158"/>
        <end position="177"/>
    </location>
</feature>
<comment type="similarity">
    <text evidence="1">Belongs to the TPPP family.</text>
</comment>
<proteinExistence type="inferred from homology"/>
<feature type="region of interest" description="Disordered" evidence="2">
    <location>
        <begin position="123"/>
        <end position="195"/>
    </location>
</feature>
<sequence>MAAIVEGSSPAPEENSSPATKENASNENTTSAVEGPSFKDQFKLFAKFGDCKSTGEAITLSNSDKWMKQAKVIDKKLTTTDTGIYYKMVAKAKRTLTIKEYEQFLETLAKNKKADVAEMKQKMTSCGPPATSKTTPTAAGGAVSRLTDHTKYTGTHKLRFDEAGKGRGKQGREDKPNDAGYVQGYKDQGSYENTH</sequence>
<dbReference type="InterPro" id="IPR011992">
    <property type="entry name" value="EF-hand-dom_pair"/>
</dbReference>
<evidence type="ECO:0000256" key="1">
    <source>
        <dbReference type="ARBA" id="ARBA00010994"/>
    </source>
</evidence>
<dbReference type="InterPro" id="IPR008907">
    <property type="entry name" value="TPP/p25"/>
</dbReference>
<gene>
    <name evidence="3" type="primary">CG45057_0</name>
    <name evidence="3" type="ORF">AVEN_91525_1</name>
</gene>
<comment type="caution">
    <text evidence="3">The sequence shown here is derived from an EMBL/GenBank/DDBJ whole genome shotgun (WGS) entry which is preliminary data.</text>
</comment>
<dbReference type="SUPFAM" id="SSF47473">
    <property type="entry name" value="EF-hand"/>
    <property type="match status" value="1"/>
</dbReference>
<dbReference type="GO" id="GO:0001578">
    <property type="term" value="P:microtubule bundle formation"/>
    <property type="evidence" value="ECO:0007669"/>
    <property type="project" value="TreeGrafter"/>
</dbReference>
<dbReference type="Proteomes" id="UP000499080">
    <property type="component" value="Unassembled WGS sequence"/>
</dbReference>
<dbReference type="Gene3D" id="1.10.238.10">
    <property type="entry name" value="EF-hand"/>
    <property type="match status" value="1"/>
</dbReference>
<dbReference type="EMBL" id="BGPR01000084">
    <property type="protein sequence ID" value="GBL92188.1"/>
    <property type="molecule type" value="Genomic_DNA"/>
</dbReference>
<dbReference type="AlphaFoldDB" id="A0A4Y2BJG9"/>
<feature type="compositionally biased region" description="Low complexity" evidence="2">
    <location>
        <begin position="127"/>
        <end position="142"/>
    </location>
</feature>